<proteinExistence type="predicted"/>
<feature type="compositionally biased region" description="Basic and acidic residues" evidence="1">
    <location>
        <begin position="49"/>
        <end position="63"/>
    </location>
</feature>
<organism evidence="2 3">
    <name type="scientific">Stylosanthes scabra</name>
    <dbReference type="NCBI Taxonomy" id="79078"/>
    <lineage>
        <taxon>Eukaryota</taxon>
        <taxon>Viridiplantae</taxon>
        <taxon>Streptophyta</taxon>
        <taxon>Embryophyta</taxon>
        <taxon>Tracheophyta</taxon>
        <taxon>Spermatophyta</taxon>
        <taxon>Magnoliopsida</taxon>
        <taxon>eudicotyledons</taxon>
        <taxon>Gunneridae</taxon>
        <taxon>Pentapetalae</taxon>
        <taxon>rosids</taxon>
        <taxon>fabids</taxon>
        <taxon>Fabales</taxon>
        <taxon>Fabaceae</taxon>
        <taxon>Papilionoideae</taxon>
        <taxon>50 kb inversion clade</taxon>
        <taxon>dalbergioids sensu lato</taxon>
        <taxon>Dalbergieae</taxon>
        <taxon>Pterocarpus clade</taxon>
        <taxon>Stylosanthes</taxon>
    </lineage>
</organism>
<feature type="compositionally biased region" description="Polar residues" evidence="1">
    <location>
        <begin position="29"/>
        <end position="47"/>
    </location>
</feature>
<accession>A0ABU6UBW9</accession>
<keyword evidence="3" id="KW-1185">Reference proteome</keyword>
<dbReference type="Proteomes" id="UP001341840">
    <property type="component" value="Unassembled WGS sequence"/>
</dbReference>
<feature type="region of interest" description="Disordered" evidence="1">
    <location>
        <begin position="1"/>
        <end position="63"/>
    </location>
</feature>
<evidence type="ECO:0008006" key="4">
    <source>
        <dbReference type="Google" id="ProtNLM"/>
    </source>
</evidence>
<evidence type="ECO:0000313" key="3">
    <source>
        <dbReference type="Proteomes" id="UP001341840"/>
    </source>
</evidence>
<sequence>MASLTVSGVGANVNADQPHAGMPLENVPANPSYSTGGAETNQPPTTSSRHRDGKIEKLSEEKEKILVTSSPSEFFMADGTTLLTEEGYLKAPEPSIGSSDLWHHAATLYPSRQYFDWYKEMTRRFLSNPSGFFDPRAVELPPEAPAGYDDVPVVAWPDVPID</sequence>
<reference evidence="2 3" key="1">
    <citation type="journal article" date="2023" name="Plants (Basel)">
        <title>Bridging the Gap: Combining Genomics and Transcriptomics Approaches to Understand Stylosanthes scabra, an Orphan Legume from the Brazilian Caatinga.</title>
        <authorList>
            <person name="Ferreira-Neto J.R.C."/>
            <person name="da Silva M.D."/>
            <person name="Binneck E."/>
            <person name="de Melo N.F."/>
            <person name="da Silva R.H."/>
            <person name="de Melo A.L.T.M."/>
            <person name="Pandolfi V."/>
            <person name="Bustamante F.O."/>
            <person name="Brasileiro-Vidal A.C."/>
            <person name="Benko-Iseppon A.M."/>
        </authorList>
    </citation>
    <scope>NUCLEOTIDE SEQUENCE [LARGE SCALE GENOMIC DNA]</scope>
    <source>
        <tissue evidence="2">Leaves</tissue>
    </source>
</reference>
<evidence type="ECO:0000313" key="2">
    <source>
        <dbReference type="EMBL" id="MED6158170.1"/>
    </source>
</evidence>
<name>A0ABU6UBW9_9FABA</name>
<dbReference type="EMBL" id="JASCZI010120955">
    <property type="protein sequence ID" value="MED6158170.1"/>
    <property type="molecule type" value="Genomic_DNA"/>
</dbReference>
<protein>
    <recommendedName>
        <fullName evidence="4">Chlorophyll a-b binding protein, chloroplastic</fullName>
    </recommendedName>
</protein>
<evidence type="ECO:0000256" key="1">
    <source>
        <dbReference type="SAM" id="MobiDB-lite"/>
    </source>
</evidence>
<comment type="caution">
    <text evidence="2">The sequence shown here is derived from an EMBL/GenBank/DDBJ whole genome shotgun (WGS) entry which is preliminary data.</text>
</comment>
<gene>
    <name evidence="2" type="ORF">PIB30_030340</name>
</gene>